<dbReference type="EC" id="2.1.1.189" evidence="4"/>
<dbReference type="PROSITE" id="PS51687">
    <property type="entry name" value="SAM_MT_RNA_M5U"/>
    <property type="match status" value="1"/>
</dbReference>
<dbReference type="Gene3D" id="3.40.50.150">
    <property type="entry name" value="Vaccinia Virus protein VP39"/>
    <property type="match status" value="1"/>
</dbReference>
<dbReference type="AlphaFoldDB" id="A0A1J5NW54"/>
<dbReference type="GO" id="GO:0070475">
    <property type="term" value="P:rRNA base methylation"/>
    <property type="evidence" value="ECO:0007669"/>
    <property type="project" value="TreeGrafter"/>
</dbReference>
<comment type="caution">
    <text evidence="4">The sequence shown here is derived from an EMBL/GenBank/DDBJ whole genome shotgun (WGS) entry which is preliminary data.</text>
</comment>
<evidence type="ECO:0000313" key="4">
    <source>
        <dbReference type="EMBL" id="OIQ62950.1"/>
    </source>
</evidence>
<dbReference type="PANTHER" id="PTHR11061:SF30">
    <property type="entry name" value="TRNA (URACIL(54)-C(5))-METHYLTRANSFERASE"/>
    <property type="match status" value="1"/>
</dbReference>
<name>A0A1J5NW54_9ZZZZ</name>
<dbReference type="EMBL" id="MLJW01009444">
    <property type="protein sequence ID" value="OIQ62950.1"/>
    <property type="molecule type" value="Genomic_DNA"/>
</dbReference>
<dbReference type="InterPro" id="IPR010280">
    <property type="entry name" value="U5_MeTrfase_fam"/>
</dbReference>
<evidence type="ECO:0000256" key="3">
    <source>
        <dbReference type="ARBA" id="ARBA00022691"/>
    </source>
</evidence>
<keyword evidence="1 4" id="KW-0489">Methyltransferase</keyword>
<evidence type="ECO:0000256" key="1">
    <source>
        <dbReference type="ARBA" id="ARBA00022603"/>
    </source>
</evidence>
<dbReference type="SUPFAM" id="SSF53335">
    <property type="entry name" value="S-adenosyl-L-methionine-dependent methyltransferases"/>
    <property type="match status" value="1"/>
</dbReference>
<accession>A0A1J5NW54</accession>
<keyword evidence="3" id="KW-0949">S-adenosyl-L-methionine</keyword>
<dbReference type="EC" id="2.1.1.190" evidence="4"/>
<gene>
    <name evidence="4" type="primary">rlmCD_2</name>
    <name evidence="4" type="ORF">GALL_555160</name>
</gene>
<keyword evidence="2 4" id="KW-0808">Transferase</keyword>
<reference evidence="4" key="1">
    <citation type="submission" date="2016-10" db="EMBL/GenBank/DDBJ databases">
        <title>Sequence of Gallionella enrichment culture.</title>
        <authorList>
            <person name="Poehlein A."/>
            <person name="Muehling M."/>
            <person name="Daniel R."/>
        </authorList>
    </citation>
    <scope>NUCLEOTIDE SEQUENCE</scope>
</reference>
<sequence>MKVLEVLALMTPRRIAYVACDPAALARDTAYLADLGYALVGIRAFDLFPMTHHVECVATFAPVLEER</sequence>
<evidence type="ECO:0000256" key="2">
    <source>
        <dbReference type="ARBA" id="ARBA00022679"/>
    </source>
</evidence>
<proteinExistence type="predicted"/>
<dbReference type="InterPro" id="IPR029063">
    <property type="entry name" value="SAM-dependent_MTases_sf"/>
</dbReference>
<dbReference type="GO" id="GO:0070041">
    <property type="term" value="F:rRNA (uridine-C5-)-methyltransferase activity"/>
    <property type="evidence" value="ECO:0007669"/>
    <property type="project" value="TreeGrafter"/>
</dbReference>
<dbReference type="InterPro" id="IPR030391">
    <property type="entry name" value="MeTrfase_TrmA_CS"/>
</dbReference>
<organism evidence="4">
    <name type="scientific">mine drainage metagenome</name>
    <dbReference type="NCBI Taxonomy" id="410659"/>
    <lineage>
        <taxon>unclassified sequences</taxon>
        <taxon>metagenomes</taxon>
        <taxon>ecological metagenomes</taxon>
    </lineage>
</organism>
<dbReference type="PROSITE" id="PS01231">
    <property type="entry name" value="TRMA_2"/>
    <property type="match status" value="1"/>
</dbReference>
<protein>
    <submittedName>
        <fullName evidence="4">23S rRNA (Uracil-C(5))-methyltransferase RlmCD</fullName>
        <ecNumber evidence="4">2.1.1.189</ecNumber>
        <ecNumber evidence="4">2.1.1.190</ecNumber>
    </submittedName>
</protein>
<dbReference type="PANTHER" id="PTHR11061">
    <property type="entry name" value="RNA M5U METHYLTRANSFERASE"/>
    <property type="match status" value="1"/>
</dbReference>